<proteinExistence type="predicted"/>
<dbReference type="OrthoDB" id="4918043at2759"/>
<comment type="caution">
    <text evidence="1">The sequence shown here is derived from an EMBL/GenBank/DDBJ whole genome shotgun (WGS) entry which is preliminary data.</text>
</comment>
<dbReference type="STRING" id="252740.A0A423WE59"/>
<protein>
    <recommendedName>
        <fullName evidence="3">F-box domain-containing protein</fullName>
    </recommendedName>
</protein>
<keyword evidence="2" id="KW-1185">Reference proteome</keyword>
<accession>A0A423WE59</accession>
<dbReference type="AlphaFoldDB" id="A0A423WE59"/>
<sequence length="356" mass="40240">MANYRVSKEILLDIAEFCDRKTLLNLMQTNKDIHSLISDYQHSISAGKLKLFPLPPLGRLVTSTDKQRWVIPEKNSLVTIQEFEMRERRITSLLDRSGFLLTDRRESLGFTSESFDKFKAGLNLAMHMADRLCDVAADPEVSEARAAFLMQLTPLRLHHNDSDSDEATAALRNAEVQGLIRYTKTLRAKQTKILHDLSTIDLAFLLHLSEGAMLGWRRYMARCVNSDPRFWDKVKAFGELVLREGSFMLWAFVRGTGNIRDFAKTAVSVVADQVWQYIAGVELTDGGLAVALHEELKQRLHDEMWAADPCFNVSELDGPMTVQLWAYGLVAVEIGCKDWNGYNSRVASLALAQSLE</sequence>
<gene>
    <name evidence="1" type="ORF">VSDG_02101</name>
</gene>
<evidence type="ECO:0000313" key="2">
    <source>
        <dbReference type="Proteomes" id="UP000284375"/>
    </source>
</evidence>
<evidence type="ECO:0000313" key="1">
    <source>
        <dbReference type="EMBL" id="ROW01709.1"/>
    </source>
</evidence>
<dbReference type="CDD" id="cd09917">
    <property type="entry name" value="F-box_SF"/>
    <property type="match status" value="1"/>
</dbReference>
<reference evidence="1 2" key="1">
    <citation type="submission" date="2015-09" db="EMBL/GenBank/DDBJ databases">
        <title>Host preference determinants of Valsa canker pathogens revealed by comparative genomics.</title>
        <authorList>
            <person name="Yin Z."/>
            <person name="Huang L."/>
        </authorList>
    </citation>
    <scope>NUCLEOTIDE SEQUENCE [LARGE SCALE GENOMIC DNA]</scope>
    <source>
        <strain evidence="1 2">YSFL</strain>
    </source>
</reference>
<dbReference type="EMBL" id="LJZO01000006">
    <property type="protein sequence ID" value="ROW01709.1"/>
    <property type="molecule type" value="Genomic_DNA"/>
</dbReference>
<dbReference type="Proteomes" id="UP000284375">
    <property type="component" value="Unassembled WGS sequence"/>
</dbReference>
<name>A0A423WE59_CYTCH</name>
<organism evidence="1 2">
    <name type="scientific">Cytospora chrysosperma</name>
    <name type="common">Cytospora canker fungus</name>
    <name type="synonym">Sphaeria chrysosperma</name>
    <dbReference type="NCBI Taxonomy" id="252740"/>
    <lineage>
        <taxon>Eukaryota</taxon>
        <taxon>Fungi</taxon>
        <taxon>Dikarya</taxon>
        <taxon>Ascomycota</taxon>
        <taxon>Pezizomycotina</taxon>
        <taxon>Sordariomycetes</taxon>
        <taxon>Sordariomycetidae</taxon>
        <taxon>Diaporthales</taxon>
        <taxon>Cytosporaceae</taxon>
        <taxon>Cytospora</taxon>
    </lineage>
</organism>
<evidence type="ECO:0008006" key="3">
    <source>
        <dbReference type="Google" id="ProtNLM"/>
    </source>
</evidence>